<dbReference type="InterPro" id="IPR034466">
    <property type="entry name" value="Methyltransferase_Class_B"/>
</dbReference>
<keyword evidence="7" id="KW-0408">Iron</keyword>
<dbReference type="CDD" id="cd02068">
    <property type="entry name" value="radical_SAM_B12_BD"/>
    <property type="match status" value="1"/>
</dbReference>
<evidence type="ECO:0000313" key="11">
    <source>
        <dbReference type="EMBL" id="MFN2974835.1"/>
    </source>
</evidence>
<keyword evidence="4" id="KW-0808">Transferase</keyword>
<dbReference type="InterPro" id="IPR000385">
    <property type="entry name" value="MoaA_NifB_PqqE_Fe-S-bd_CS"/>
</dbReference>
<dbReference type="PROSITE" id="PS51332">
    <property type="entry name" value="B12_BINDING"/>
    <property type="match status" value="1"/>
</dbReference>
<dbReference type="PANTHER" id="PTHR43409:SF7">
    <property type="entry name" value="BLL1977 PROTEIN"/>
    <property type="match status" value="1"/>
</dbReference>
<comment type="caution">
    <text evidence="11">The sequence shown here is derived from an EMBL/GenBank/DDBJ whole genome shotgun (WGS) entry which is preliminary data.</text>
</comment>
<reference evidence="11 12" key="1">
    <citation type="submission" date="2024-12" db="EMBL/GenBank/DDBJ databases">
        <authorList>
            <person name="Lee Y."/>
        </authorList>
    </citation>
    <scope>NUCLEOTIDE SEQUENCE [LARGE SCALE GENOMIC DNA]</scope>
    <source>
        <strain evidence="11 12">03SUJ4</strain>
    </source>
</reference>
<dbReference type="EMBL" id="JBJYXY010000001">
    <property type="protein sequence ID" value="MFN2974835.1"/>
    <property type="molecule type" value="Genomic_DNA"/>
</dbReference>
<dbReference type="Pfam" id="PF04055">
    <property type="entry name" value="Radical_SAM"/>
    <property type="match status" value="1"/>
</dbReference>
<dbReference type="InterPro" id="IPR007197">
    <property type="entry name" value="rSAM"/>
</dbReference>
<keyword evidence="2" id="KW-0004">4Fe-4S</keyword>
<evidence type="ECO:0000313" key="12">
    <source>
        <dbReference type="Proteomes" id="UP001634747"/>
    </source>
</evidence>
<keyword evidence="8" id="KW-0411">Iron-sulfur</keyword>
<keyword evidence="5" id="KW-0949">S-adenosyl-L-methionine</keyword>
<dbReference type="SFLD" id="SFLDG01082">
    <property type="entry name" value="B12-binding_domain_containing"/>
    <property type="match status" value="1"/>
</dbReference>
<dbReference type="SUPFAM" id="SSF102114">
    <property type="entry name" value="Radical SAM enzymes"/>
    <property type="match status" value="1"/>
</dbReference>
<protein>
    <submittedName>
        <fullName evidence="11">B12-binding domain-containing radical SAM protein</fullName>
    </submittedName>
</protein>
<dbReference type="Pfam" id="PF02310">
    <property type="entry name" value="B12-binding"/>
    <property type="match status" value="1"/>
</dbReference>
<evidence type="ECO:0000256" key="5">
    <source>
        <dbReference type="ARBA" id="ARBA00022691"/>
    </source>
</evidence>
<dbReference type="CDD" id="cd01335">
    <property type="entry name" value="Radical_SAM"/>
    <property type="match status" value="1"/>
</dbReference>
<dbReference type="InterPro" id="IPR006638">
    <property type="entry name" value="Elp3/MiaA/NifB-like_rSAM"/>
</dbReference>
<evidence type="ECO:0000256" key="2">
    <source>
        <dbReference type="ARBA" id="ARBA00022485"/>
    </source>
</evidence>
<comment type="cofactor">
    <cofactor evidence="1">
        <name>[4Fe-4S] cluster</name>
        <dbReference type="ChEBI" id="CHEBI:49883"/>
    </cofactor>
</comment>
<dbReference type="InterPro" id="IPR006158">
    <property type="entry name" value="Cobalamin-bd"/>
</dbReference>
<dbReference type="Gene3D" id="3.40.50.280">
    <property type="entry name" value="Cobalamin-binding domain"/>
    <property type="match status" value="1"/>
</dbReference>
<evidence type="ECO:0000259" key="10">
    <source>
        <dbReference type="PROSITE" id="PS51918"/>
    </source>
</evidence>
<dbReference type="PROSITE" id="PS01305">
    <property type="entry name" value="MOAA_NIFB_PQQE"/>
    <property type="match status" value="1"/>
</dbReference>
<dbReference type="RefSeq" id="WP_263413616.1">
    <property type="nucleotide sequence ID" value="NZ_BAABBH010000001.1"/>
</dbReference>
<keyword evidence="12" id="KW-1185">Reference proteome</keyword>
<gene>
    <name evidence="11" type="ORF">ACK2TP_03590</name>
</gene>
<dbReference type="InterPro" id="IPR023404">
    <property type="entry name" value="rSAM_horseshoe"/>
</dbReference>
<accession>A0ABW9KK01</accession>
<dbReference type="Gene3D" id="3.80.30.20">
    <property type="entry name" value="tm_1862 like domain"/>
    <property type="match status" value="1"/>
</dbReference>
<evidence type="ECO:0000259" key="9">
    <source>
        <dbReference type="PROSITE" id="PS51332"/>
    </source>
</evidence>
<keyword evidence="3" id="KW-0489">Methyltransferase</keyword>
<dbReference type="InterPro" id="IPR058240">
    <property type="entry name" value="rSAM_sf"/>
</dbReference>
<keyword evidence="6" id="KW-0479">Metal-binding</keyword>
<evidence type="ECO:0000256" key="6">
    <source>
        <dbReference type="ARBA" id="ARBA00022723"/>
    </source>
</evidence>
<dbReference type="Proteomes" id="UP001634747">
    <property type="component" value="Unassembled WGS sequence"/>
</dbReference>
<organism evidence="11 12">
    <name type="scientific">Terriglobus aquaticus</name>
    <dbReference type="NCBI Taxonomy" id="940139"/>
    <lineage>
        <taxon>Bacteria</taxon>
        <taxon>Pseudomonadati</taxon>
        <taxon>Acidobacteriota</taxon>
        <taxon>Terriglobia</taxon>
        <taxon>Terriglobales</taxon>
        <taxon>Acidobacteriaceae</taxon>
        <taxon>Terriglobus</taxon>
    </lineage>
</organism>
<dbReference type="PROSITE" id="PS51918">
    <property type="entry name" value="RADICAL_SAM"/>
    <property type="match status" value="1"/>
</dbReference>
<dbReference type="InterPro" id="IPR051198">
    <property type="entry name" value="BchE-like"/>
</dbReference>
<dbReference type="SMART" id="SM00729">
    <property type="entry name" value="Elp3"/>
    <property type="match status" value="1"/>
</dbReference>
<evidence type="ECO:0000256" key="4">
    <source>
        <dbReference type="ARBA" id="ARBA00022679"/>
    </source>
</evidence>
<sequence>MHFALVTAPTITEFRSREEILSRAVQQAALQPQLGILSVASVLEQWGDLPHLFDVNAEYLRFALNGEQPCMDEFADYMGALAVRSNADVYGLSSICSSFPLSLRIADAIKRLRPHAMVLFGGPQASVVDEAVLRRFPAVGFVLRGEVERSLPIFLRELCGNYRFADVPGLCFRDGNQVYRTASPPVIEDLDSLPSPAYHLSSYLRDATSASIELGRGCPFSCSFCSTNDFFRRRFRLRSPERVLADMRQIAETYGISHFELVHDMFTVDRKRVVAFCETLRASGEAFTWDCSARTDCVDAELLQQMASSGCRGLFFGIESGSTRMQRIIDKDLDPAKAEAMLQACEDVGIRTTASLIVGFPEENWADVADTLQIYMRSARCKRSHPQLNLLAPLAGTPLQTRHAADLILTDFNSSMSHQGLSQADMEVTLIRENPDIFSNFYRIPTPDLDWTMLFDLREWLSMITEHFRWLLCALVRRVTPLDLHKQWLAWSEESTRCRNAGELRRYYARDIARSDFLRFVQEGEFRSDPVVSTLLRVEATLASAGEARGLYARQKGWRLATSVQVLTLSYSLSALTAALAAGDEPTSMQSFYASRKDDSTLRLHCISPFLAKLLKLFGAGSGAEIGSFLRQEYGLSDTYDLTELIEQLIHELHKDGWITFDASLTA</sequence>
<evidence type="ECO:0000256" key="3">
    <source>
        <dbReference type="ARBA" id="ARBA00022603"/>
    </source>
</evidence>
<dbReference type="SFLD" id="SFLDG01123">
    <property type="entry name" value="methyltransferase_(Class_B)"/>
    <property type="match status" value="1"/>
</dbReference>
<evidence type="ECO:0000256" key="8">
    <source>
        <dbReference type="ARBA" id="ARBA00023014"/>
    </source>
</evidence>
<evidence type="ECO:0000256" key="7">
    <source>
        <dbReference type="ARBA" id="ARBA00023004"/>
    </source>
</evidence>
<dbReference type="SFLD" id="SFLDS00029">
    <property type="entry name" value="Radical_SAM"/>
    <property type="match status" value="1"/>
</dbReference>
<feature type="domain" description="B12-binding" evidence="9">
    <location>
        <begin position="17"/>
        <end position="165"/>
    </location>
</feature>
<name>A0ABW9KK01_9BACT</name>
<dbReference type="PANTHER" id="PTHR43409">
    <property type="entry name" value="ANAEROBIC MAGNESIUM-PROTOPORPHYRIN IX MONOMETHYL ESTER CYCLASE-RELATED"/>
    <property type="match status" value="1"/>
</dbReference>
<feature type="domain" description="Radical SAM core" evidence="10">
    <location>
        <begin position="204"/>
        <end position="425"/>
    </location>
</feature>
<proteinExistence type="predicted"/>
<evidence type="ECO:0000256" key="1">
    <source>
        <dbReference type="ARBA" id="ARBA00001966"/>
    </source>
</evidence>